<dbReference type="PANTHER" id="PTHR34220">
    <property type="entry name" value="SENSOR HISTIDINE KINASE YPDA"/>
    <property type="match status" value="1"/>
</dbReference>
<dbReference type="InterPro" id="IPR050640">
    <property type="entry name" value="Bact_2-comp_sensor_kinase"/>
</dbReference>
<protein>
    <submittedName>
        <fullName evidence="4">Histidine kinase</fullName>
    </submittedName>
</protein>
<evidence type="ECO:0000259" key="3">
    <source>
        <dbReference type="Pfam" id="PF06580"/>
    </source>
</evidence>
<feature type="transmembrane region" description="Helical" evidence="2">
    <location>
        <begin position="53"/>
        <end position="71"/>
    </location>
</feature>
<keyword evidence="5" id="KW-1185">Reference proteome</keyword>
<keyword evidence="2" id="KW-0812">Transmembrane</keyword>
<dbReference type="EMBL" id="JABFCR010000029">
    <property type="protein sequence ID" value="NNU34060.1"/>
    <property type="molecule type" value="Genomic_DNA"/>
</dbReference>
<feature type="transmembrane region" description="Helical" evidence="2">
    <location>
        <begin position="20"/>
        <end position="41"/>
    </location>
</feature>
<dbReference type="PANTHER" id="PTHR34220:SF7">
    <property type="entry name" value="SENSOR HISTIDINE KINASE YPDA"/>
    <property type="match status" value="1"/>
</dbReference>
<reference evidence="4 5" key="1">
    <citation type="submission" date="2020-05" db="EMBL/GenBank/DDBJ databases">
        <authorList>
            <person name="Khan S.A."/>
            <person name="Jeon C.O."/>
            <person name="Chun B.H."/>
        </authorList>
    </citation>
    <scope>NUCLEOTIDE SEQUENCE [LARGE SCALE GENOMIC DNA]</scope>
    <source>
        <strain evidence="4 5">S1162</strain>
    </source>
</reference>
<keyword evidence="4" id="KW-0808">Transferase</keyword>
<dbReference type="GO" id="GO:0016301">
    <property type="term" value="F:kinase activity"/>
    <property type="evidence" value="ECO:0007669"/>
    <property type="project" value="UniProtKB-KW"/>
</dbReference>
<proteinExistence type="predicted"/>
<accession>A0ABX1W1R6</accession>
<evidence type="ECO:0000256" key="1">
    <source>
        <dbReference type="SAM" id="Coils"/>
    </source>
</evidence>
<name>A0ABX1W1R6_9SPHI</name>
<keyword evidence="4" id="KW-0418">Kinase</keyword>
<dbReference type="Proteomes" id="UP000566071">
    <property type="component" value="Unassembled WGS sequence"/>
</dbReference>
<sequence length="228" mass="26132">MLRFYLTLITFNVYSGLPVGVKAMSCLFGTGFIAAFYYVLVNVIWKHILRKKKYLTTFIIIIALLVGYTVADTLTERLILNTCKGCMVSLAKDQPSYYNLVSSDITNIVLKRLISFGTPFSLIFTLFIPLCLKTMLNAYRRNIDSLKLAKENVQLEFNFLKAQLNPHFLFNTMNNIYGLIISGDKGRSADLVSRLSELLRYILYDSNEDSMPLTKEIKLINDYIELKK</sequence>
<keyword evidence="2" id="KW-1133">Transmembrane helix</keyword>
<feature type="domain" description="Signal transduction histidine kinase internal region" evidence="3">
    <location>
        <begin position="156"/>
        <end position="228"/>
    </location>
</feature>
<dbReference type="InterPro" id="IPR010559">
    <property type="entry name" value="Sig_transdc_His_kin_internal"/>
</dbReference>
<gene>
    <name evidence="4" type="ORF">HK413_07650</name>
</gene>
<evidence type="ECO:0000256" key="2">
    <source>
        <dbReference type="SAM" id="Phobius"/>
    </source>
</evidence>
<keyword evidence="2" id="KW-0472">Membrane</keyword>
<evidence type="ECO:0000313" key="5">
    <source>
        <dbReference type="Proteomes" id="UP000566071"/>
    </source>
</evidence>
<dbReference type="RefSeq" id="WP_175269744.1">
    <property type="nucleotide sequence ID" value="NZ_JABFCR010000029.1"/>
</dbReference>
<comment type="caution">
    <text evidence="4">The sequence shown here is derived from an EMBL/GenBank/DDBJ whole genome shotgun (WGS) entry which is preliminary data.</text>
</comment>
<keyword evidence="1" id="KW-0175">Coiled coil</keyword>
<feature type="transmembrane region" description="Helical" evidence="2">
    <location>
        <begin position="113"/>
        <end position="132"/>
    </location>
</feature>
<evidence type="ECO:0000313" key="4">
    <source>
        <dbReference type="EMBL" id="NNU34060.1"/>
    </source>
</evidence>
<dbReference type="Pfam" id="PF06580">
    <property type="entry name" value="His_kinase"/>
    <property type="match status" value="1"/>
</dbReference>
<feature type="coiled-coil region" evidence="1">
    <location>
        <begin position="136"/>
        <end position="163"/>
    </location>
</feature>
<organism evidence="4 5">
    <name type="scientific">Mucilaginibacter humi</name>
    <dbReference type="NCBI Taxonomy" id="2732510"/>
    <lineage>
        <taxon>Bacteria</taxon>
        <taxon>Pseudomonadati</taxon>
        <taxon>Bacteroidota</taxon>
        <taxon>Sphingobacteriia</taxon>
        <taxon>Sphingobacteriales</taxon>
        <taxon>Sphingobacteriaceae</taxon>
        <taxon>Mucilaginibacter</taxon>
    </lineage>
</organism>